<keyword evidence="6" id="KW-1185">Reference proteome</keyword>
<organism evidence="5 6">
    <name type="scientific">Thiomicrorhabdus lithotrophica</name>
    <dbReference type="NCBI Taxonomy" id="2949997"/>
    <lineage>
        <taxon>Bacteria</taxon>
        <taxon>Pseudomonadati</taxon>
        <taxon>Pseudomonadota</taxon>
        <taxon>Gammaproteobacteria</taxon>
        <taxon>Thiotrichales</taxon>
        <taxon>Piscirickettsiaceae</taxon>
        <taxon>Thiomicrorhabdus</taxon>
    </lineage>
</organism>
<dbReference type="PANTHER" id="PTHR43673">
    <property type="entry name" value="NAD(P)H NITROREDUCTASE YDGI-RELATED"/>
    <property type="match status" value="1"/>
</dbReference>
<dbReference type="InterPro" id="IPR029479">
    <property type="entry name" value="Nitroreductase"/>
</dbReference>
<evidence type="ECO:0000256" key="3">
    <source>
        <dbReference type="ARBA" id="ARBA00023002"/>
    </source>
</evidence>
<reference evidence="5 6" key="1">
    <citation type="submission" date="2022-06" db="EMBL/GenBank/DDBJ databases">
        <title>Thiomicrohabdus sp. nov, an obligately chemolithoautotrophic, sulfur-oxidizing bacterium isolated from beach of Guanyin Mountain. Amoy.</title>
        <authorList>
            <person name="Zhu H."/>
        </authorList>
    </citation>
    <scope>NUCLEOTIDE SEQUENCE [LARGE SCALE GENOMIC DNA]</scope>
    <source>
        <strain evidence="5 6">XGS-01</strain>
    </source>
</reference>
<dbReference type="Gene3D" id="3.40.109.10">
    <property type="entry name" value="NADH Oxidase"/>
    <property type="match status" value="1"/>
</dbReference>
<sequence>MNIVEVAKARYATKKFDASKRISNEDFSQIKALLRLSPSSINSQPWHFIIADSAEGKQQIAKGAEGAYSANNPKILDASHVILFCAKTEISDGYLQKITDQEDLDGRFPKPEGKILALKVRGFYTDLHRQNWNDVECWIQKQVYLNIGTILLGAGALGIDAVPIEGVDLEVLNQVFDLPSQGLTAVAVVALGYQAEDDFNSQLPKSRLPEDELFTCL</sequence>
<accession>A0ABY8C6P0</accession>
<gene>
    <name evidence="5" type="primary">nfsB</name>
    <name evidence="5" type="ORF">NR989_06400</name>
</gene>
<dbReference type="InterPro" id="IPR000415">
    <property type="entry name" value="Nitroreductase-like"/>
</dbReference>
<name>A0ABY8C6P0_9GAMM</name>
<evidence type="ECO:0000313" key="6">
    <source>
        <dbReference type="Proteomes" id="UP001222275"/>
    </source>
</evidence>
<evidence type="ECO:0000259" key="4">
    <source>
        <dbReference type="Pfam" id="PF00881"/>
    </source>
</evidence>
<dbReference type="RefSeq" id="WP_275593902.1">
    <property type="nucleotide sequence ID" value="NZ_CP102381.1"/>
</dbReference>
<comment type="similarity">
    <text evidence="1">Belongs to the nitroreductase family.</text>
</comment>
<keyword evidence="3 5" id="KW-0560">Oxidoreductase</keyword>
<dbReference type="EMBL" id="CP102381">
    <property type="protein sequence ID" value="WEJ61643.1"/>
    <property type="molecule type" value="Genomic_DNA"/>
</dbReference>
<dbReference type="NCBIfam" id="NF008275">
    <property type="entry name" value="PRK11053.1"/>
    <property type="match status" value="1"/>
</dbReference>
<dbReference type="PANTHER" id="PTHR43673:SF10">
    <property type="entry name" value="NADH DEHYDROGENASE_NAD(P)H NITROREDUCTASE XCC3605-RELATED"/>
    <property type="match status" value="1"/>
</dbReference>
<feature type="domain" description="Nitroreductase" evidence="4">
    <location>
        <begin position="8"/>
        <end position="193"/>
    </location>
</feature>
<keyword evidence="2" id="KW-0521">NADP</keyword>
<dbReference type="EC" id="1.5.1.34" evidence="5"/>
<dbReference type="InterPro" id="IPR033878">
    <property type="entry name" value="NfsB-like"/>
</dbReference>
<evidence type="ECO:0000256" key="2">
    <source>
        <dbReference type="ARBA" id="ARBA00022857"/>
    </source>
</evidence>
<dbReference type="GO" id="GO:0004155">
    <property type="term" value="F:6,7-dihydropteridine reductase activity"/>
    <property type="evidence" value="ECO:0007669"/>
    <property type="project" value="UniProtKB-EC"/>
</dbReference>
<dbReference type="SUPFAM" id="SSF55469">
    <property type="entry name" value="FMN-dependent nitroreductase-like"/>
    <property type="match status" value="1"/>
</dbReference>
<evidence type="ECO:0000256" key="1">
    <source>
        <dbReference type="ARBA" id="ARBA00007118"/>
    </source>
</evidence>
<evidence type="ECO:0000313" key="5">
    <source>
        <dbReference type="EMBL" id="WEJ61643.1"/>
    </source>
</evidence>
<proteinExistence type="inferred from homology"/>
<protein>
    <submittedName>
        <fullName evidence="5">Oxygen-insensitive NAD(P)H nitroreductase</fullName>
        <ecNumber evidence="5">1.5.1.34</ecNumber>
    </submittedName>
</protein>
<dbReference type="CDD" id="cd02149">
    <property type="entry name" value="NfsB-like"/>
    <property type="match status" value="1"/>
</dbReference>
<dbReference type="Proteomes" id="UP001222275">
    <property type="component" value="Chromosome"/>
</dbReference>
<dbReference type="Pfam" id="PF00881">
    <property type="entry name" value="Nitroreductase"/>
    <property type="match status" value="1"/>
</dbReference>